<dbReference type="Proteomes" id="UP000663869">
    <property type="component" value="Unassembled WGS sequence"/>
</dbReference>
<dbReference type="InterPro" id="IPR036770">
    <property type="entry name" value="Ankyrin_rpt-contain_sf"/>
</dbReference>
<dbReference type="PROSITE" id="PS50297">
    <property type="entry name" value="ANK_REP_REGION"/>
    <property type="match status" value="5"/>
</dbReference>
<dbReference type="PROSITE" id="PS50076">
    <property type="entry name" value="DNAJ_2"/>
    <property type="match status" value="1"/>
</dbReference>
<evidence type="ECO:0000256" key="1">
    <source>
        <dbReference type="ARBA" id="ARBA00022737"/>
    </source>
</evidence>
<evidence type="ECO:0000256" key="3">
    <source>
        <dbReference type="PROSITE-ProRule" id="PRU00023"/>
    </source>
</evidence>
<dbReference type="Proteomes" id="UP000663848">
    <property type="component" value="Unassembled WGS sequence"/>
</dbReference>
<dbReference type="EMBL" id="CAJNYT010000927">
    <property type="protein sequence ID" value="CAF3384507.1"/>
    <property type="molecule type" value="Genomic_DNA"/>
</dbReference>
<evidence type="ECO:0000259" key="4">
    <source>
        <dbReference type="PROSITE" id="PS50076"/>
    </source>
</evidence>
<comment type="caution">
    <text evidence="5">The sequence shown here is derived from an EMBL/GenBank/DDBJ whole genome shotgun (WGS) entry which is preliminary data.</text>
</comment>
<evidence type="ECO:0000313" key="10">
    <source>
        <dbReference type="EMBL" id="CAF4544222.1"/>
    </source>
</evidence>
<dbReference type="Proteomes" id="UP000663851">
    <property type="component" value="Unassembled WGS sequence"/>
</dbReference>
<evidence type="ECO:0000313" key="6">
    <source>
        <dbReference type="EMBL" id="CAF3364078.1"/>
    </source>
</evidence>
<name>A0A817RYC7_9BILA</name>
<dbReference type="SMART" id="SM00248">
    <property type="entry name" value="ANK"/>
    <property type="match status" value="6"/>
</dbReference>
<dbReference type="InterPro" id="IPR002110">
    <property type="entry name" value="Ankyrin_rpt"/>
</dbReference>
<dbReference type="EMBL" id="CAJNYD010000596">
    <property type="protein sequence ID" value="CAF3277558.1"/>
    <property type="molecule type" value="Genomic_DNA"/>
</dbReference>
<proteinExistence type="predicted"/>
<evidence type="ECO:0000256" key="2">
    <source>
        <dbReference type="ARBA" id="ARBA00023043"/>
    </source>
</evidence>
<dbReference type="SUPFAM" id="SSF46565">
    <property type="entry name" value="Chaperone J-domain"/>
    <property type="match status" value="1"/>
</dbReference>
<dbReference type="Pfam" id="PF12796">
    <property type="entry name" value="Ank_2"/>
    <property type="match status" value="3"/>
</dbReference>
<sequence>METTNRTPYQVLCIHETDVDKNLTNIFRQKILEFKQDQLQPAGQQTISIETFRLVCRAYETLSNPDKRKRYEQTKKWEFHIPVEHYTLQQIVAEPNLFSLLENRCQNATLREINSQHPETGQTPLYCAARAGNVKAVRYLTECGADPDLKQRSKSTALHVASFYGHPDVVLCLLESGANYCQRNAYGNLAEDEALNSAVRNSFTELKKDPYVQAAADQLDWFKINAENLPHPDYQYHTLSQTLLHCASKKGHKDLVKWLVAKKKCNLDVVDINLNSALHLAAHAKSRSIIKYLLDNGANPSLTNRWGMTAEQEGSIQGESVKRIFESIRNEDMFKMAAEGVDWWFQYHFGDKSPDATNTAGVTILYVACRYGKTAVAQWLLEHGANINMRIRDGSLSTSLHGAVYHGHISTVELLLNYGADVNLRNKYGATVFEEARSDDMKKLLQQYRQNMKENRFISVHLFGDGTSYGNEPLVKLQLPCNATFAELIESMPERLRKIYTHFSMARRPLNINTDDIPVVSTVCRARYGKTKFIELPLCVTAHESARYTHSGHVMGPELPYLSVREFHKKFDEISETAKIKIRPIKDESQTIKIKNLSFIFPPECVENSVTLYVNYIFPPDFQSFYLEGCIGMFKTRYSNHENRLNKMPTVTFTGETTAQLYTWTQSSAYWFTSNSRDTSLPLIDGVHAFIKTIEIIPSLLSLPGDMFLQNTLGKPLISRQDPVPCRCLKIREHNARVFPHIAYHGTKIQVIRSILMDGFVMPSTVVSSGLRVIPPSNHIARGISAFGVADFCNAIFISPSIHYCSDPCYAVTFTYDDECLFPVIECAVKSESYRAFPSTVKSYTAKANDEIEKIEWRLQNPADIEILSILFIPMVKSRSKAARSRAKKLGVDPNRISSKP</sequence>
<organism evidence="5 11">
    <name type="scientific">Rotaria socialis</name>
    <dbReference type="NCBI Taxonomy" id="392032"/>
    <lineage>
        <taxon>Eukaryota</taxon>
        <taxon>Metazoa</taxon>
        <taxon>Spiralia</taxon>
        <taxon>Gnathifera</taxon>
        <taxon>Rotifera</taxon>
        <taxon>Eurotatoria</taxon>
        <taxon>Bdelloidea</taxon>
        <taxon>Philodinida</taxon>
        <taxon>Philodinidae</taxon>
        <taxon>Rotaria</taxon>
    </lineage>
</organism>
<dbReference type="EMBL" id="CAJOBO010001161">
    <property type="protein sequence ID" value="CAF4345894.1"/>
    <property type="molecule type" value="Genomic_DNA"/>
</dbReference>
<dbReference type="PANTHER" id="PTHR24173">
    <property type="entry name" value="ANKYRIN REPEAT CONTAINING"/>
    <property type="match status" value="1"/>
</dbReference>
<evidence type="ECO:0000313" key="7">
    <source>
        <dbReference type="EMBL" id="CAF3384507.1"/>
    </source>
</evidence>
<feature type="repeat" description="ANK" evidence="3">
    <location>
        <begin position="360"/>
        <end position="392"/>
    </location>
</feature>
<dbReference type="Proteomes" id="UP000663862">
    <property type="component" value="Unassembled WGS sequence"/>
</dbReference>
<feature type="repeat" description="ANK" evidence="3">
    <location>
        <begin position="153"/>
        <end position="185"/>
    </location>
</feature>
<dbReference type="EMBL" id="CAJOBR010000763">
    <property type="protein sequence ID" value="CAF4544222.1"/>
    <property type="molecule type" value="Genomic_DNA"/>
</dbReference>
<dbReference type="Proteomes" id="UP000663833">
    <property type="component" value="Unassembled WGS sequence"/>
</dbReference>
<evidence type="ECO:0000313" key="9">
    <source>
        <dbReference type="EMBL" id="CAF4449613.1"/>
    </source>
</evidence>
<dbReference type="EMBL" id="CAJOBQ010001054">
    <property type="protein sequence ID" value="CAF4449613.1"/>
    <property type="molecule type" value="Genomic_DNA"/>
</dbReference>
<feature type="repeat" description="ANK" evidence="3">
    <location>
        <begin position="120"/>
        <end position="152"/>
    </location>
</feature>
<dbReference type="Gene3D" id="1.25.40.20">
    <property type="entry name" value="Ankyrin repeat-containing domain"/>
    <property type="match status" value="3"/>
</dbReference>
<dbReference type="InterPro" id="IPR001623">
    <property type="entry name" value="DnaJ_domain"/>
</dbReference>
<dbReference type="PROSITE" id="PS00636">
    <property type="entry name" value="DNAJ_1"/>
    <property type="match status" value="1"/>
</dbReference>
<feature type="domain" description="J" evidence="4">
    <location>
        <begin position="7"/>
        <end position="75"/>
    </location>
</feature>
<protein>
    <recommendedName>
        <fullName evidence="4">J domain-containing protein</fullName>
    </recommendedName>
</protein>
<keyword evidence="2 3" id="KW-0040">ANK repeat</keyword>
<evidence type="ECO:0000313" key="5">
    <source>
        <dbReference type="EMBL" id="CAF3277558.1"/>
    </source>
</evidence>
<evidence type="ECO:0000313" key="8">
    <source>
        <dbReference type="EMBL" id="CAF4345894.1"/>
    </source>
</evidence>
<dbReference type="AlphaFoldDB" id="A0A817RYC7"/>
<dbReference type="EMBL" id="CAJNYU010000497">
    <property type="protein sequence ID" value="CAF3364078.1"/>
    <property type="molecule type" value="Genomic_DNA"/>
</dbReference>
<dbReference type="PRINTS" id="PR01415">
    <property type="entry name" value="ANKYRIN"/>
</dbReference>
<dbReference type="Proteomes" id="UP000663872">
    <property type="component" value="Unassembled WGS sequence"/>
</dbReference>
<dbReference type="Gene3D" id="1.10.287.110">
    <property type="entry name" value="DnaJ domain"/>
    <property type="match status" value="1"/>
</dbReference>
<gene>
    <name evidence="6" type="ORF">FME351_LOCUS5694</name>
    <name evidence="7" type="ORF">GRG538_LOCUS8515</name>
    <name evidence="8" type="ORF">HFQ381_LOCUS16415</name>
    <name evidence="5" type="ORF">LUA448_LOCUS6330</name>
    <name evidence="10" type="ORF">QYT958_LOCUS7826</name>
    <name evidence="9" type="ORF">TSG867_LOCUS16888</name>
</gene>
<dbReference type="SUPFAM" id="SSF48403">
    <property type="entry name" value="Ankyrin repeat"/>
    <property type="match status" value="1"/>
</dbReference>
<keyword evidence="1" id="KW-0677">Repeat</keyword>
<feature type="repeat" description="ANK" evidence="3">
    <location>
        <begin position="395"/>
        <end position="427"/>
    </location>
</feature>
<reference evidence="5" key="1">
    <citation type="submission" date="2021-02" db="EMBL/GenBank/DDBJ databases">
        <authorList>
            <person name="Nowell W R."/>
        </authorList>
    </citation>
    <scope>NUCLEOTIDE SEQUENCE</scope>
</reference>
<dbReference type="InterPro" id="IPR036869">
    <property type="entry name" value="J_dom_sf"/>
</dbReference>
<dbReference type="InterPro" id="IPR018253">
    <property type="entry name" value="DnaJ_domain_CS"/>
</dbReference>
<accession>A0A817RYC7</accession>
<dbReference type="PANTHER" id="PTHR24173:SF74">
    <property type="entry name" value="ANKYRIN REPEAT DOMAIN-CONTAINING PROTEIN 16"/>
    <property type="match status" value="1"/>
</dbReference>
<evidence type="ECO:0000313" key="11">
    <source>
        <dbReference type="Proteomes" id="UP000663833"/>
    </source>
</evidence>
<feature type="repeat" description="ANK" evidence="3">
    <location>
        <begin position="273"/>
        <end position="305"/>
    </location>
</feature>
<dbReference type="PROSITE" id="PS50088">
    <property type="entry name" value="ANK_REPEAT"/>
    <property type="match status" value="5"/>
</dbReference>